<dbReference type="OrthoDB" id="3169036at2759"/>
<dbReference type="Pfam" id="PF01849">
    <property type="entry name" value="NAC"/>
    <property type="match status" value="1"/>
</dbReference>
<evidence type="ECO:0000313" key="8">
    <source>
        <dbReference type="EMBL" id="OEJ86595.1"/>
    </source>
</evidence>
<dbReference type="InterPro" id="IPR002715">
    <property type="entry name" value="Nas_poly-pep-assoc_cplx_dom"/>
</dbReference>
<name>A0A1E5RIA3_9ASCO</name>
<feature type="compositionally biased region" description="Acidic residues" evidence="6">
    <location>
        <begin position="107"/>
        <end position="120"/>
    </location>
</feature>
<dbReference type="PANTHER" id="PTHR21713">
    <property type="entry name" value="NASCENT POLYPEPTIDE ASSOCIATED COMPLEX ALPHA SUBUNIT-RELATED"/>
    <property type="match status" value="1"/>
</dbReference>
<evidence type="ECO:0000256" key="5">
    <source>
        <dbReference type="ARBA" id="ARBA00030300"/>
    </source>
</evidence>
<evidence type="ECO:0000256" key="4">
    <source>
        <dbReference type="ARBA" id="ARBA00025035"/>
    </source>
</evidence>
<evidence type="ECO:0000256" key="2">
    <source>
        <dbReference type="ARBA" id="ARBA00009882"/>
    </source>
</evidence>
<dbReference type="Pfam" id="PF19026">
    <property type="entry name" value="UBA_HYPK"/>
    <property type="match status" value="1"/>
</dbReference>
<dbReference type="CDD" id="cd22054">
    <property type="entry name" value="NAC_NACA"/>
    <property type="match status" value="1"/>
</dbReference>
<gene>
    <name evidence="8" type="ORF">AWRI3579_g1172</name>
</gene>
<dbReference type="InterPro" id="IPR016641">
    <property type="entry name" value="EGD2/NACA0like"/>
</dbReference>
<reference evidence="9" key="1">
    <citation type="journal article" date="2016" name="Genome Announc.">
        <title>Genome sequences of three species of Hanseniaspora isolated from spontaneous wine fermentations.</title>
        <authorList>
            <person name="Sternes P.R."/>
            <person name="Lee D."/>
            <person name="Kutyna D.R."/>
            <person name="Borneman A.R."/>
        </authorList>
    </citation>
    <scope>NUCLEOTIDE SEQUENCE [LARGE SCALE GENOMIC DNA]</scope>
    <source>
        <strain evidence="9">AWRI3579</strain>
    </source>
</reference>
<feature type="region of interest" description="Disordered" evidence="6">
    <location>
        <begin position="89"/>
        <end position="120"/>
    </location>
</feature>
<dbReference type="InParanoid" id="A0A1E5RIA3"/>
<comment type="function">
    <text evidence="4">Component of the nascent polypeptide-associated complex (NAC), a dynamic component of the ribosomal exit tunnel, protecting the emerging polypeptides from interaction with other cytoplasmic proteins to ensure appropriate nascent protein targeting. The NAC complex also promotes mitochondrial protein import by enhancing productive ribosome interactions with the outer mitochondrial membrane and blocks the inappropriate interaction of ribosomes translating non-secretory nascent polypeptides with translocation sites in the membrane of the endoplasmic reticulum. EGD2 may also be involved in transcription regulation.</text>
</comment>
<comment type="subcellular location">
    <subcellularLocation>
        <location evidence="1">Cytoplasm</location>
    </subcellularLocation>
</comment>
<comment type="caution">
    <text evidence="8">The sequence shown here is derived from an EMBL/GenBank/DDBJ whole genome shotgun (WGS) entry which is preliminary data.</text>
</comment>
<dbReference type="Gene3D" id="1.10.8.10">
    <property type="entry name" value="DNA helicase RuvA subunit, C-terminal domain"/>
    <property type="match status" value="1"/>
</dbReference>
<dbReference type="Proteomes" id="UP000095728">
    <property type="component" value="Unassembled WGS sequence"/>
</dbReference>
<dbReference type="GO" id="GO:0005854">
    <property type="term" value="C:nascent polypeptide-associated complex"/>
    <property type="evidence" value="ECO:0007669"/>
    <property type="project" value="InterPro"/>
</dbReference>
<dbReference type="FunCoup" id="A0A1E5RIA3">
    <property type="interactions" value="576"/>
</dbReference>
<accession>A0A1E5RIA3</accession>
<dbReference type="SMART" id="SM01407">
    <property type="entry name" value="NAC"/>
    <property type="match status" value="1"/>
</dbReference>
<evidence type="ECO:0000313" key="9">
    <source>
        <dbReference type="Proteomes" id="UP000095728"/>
    </source>
</evidence>
<evidence type="ECO:0000256" key="3">
    <source>
        <dbReference type="ARBA" id="ARBA00014437"/>
    </source>
</evidence>
<organism evidence="8 9">
    <name type="scientific">Hanseniaspora osmophila</name>
    <dbReference type="NCBI Taxonomy" id="56408"/>
    <lineage>
        <taxon>Eukaryota</taxon>
        <taxon>Fungi</taxon>
        <taxon>Dikarya</taxon>
        <taxon>Ascomycota</taxon>
        <taxon>Saccharomycotina</taxon>
        <taxon>Saccharomycetes</taxon>
        <taxon>Saccharomycodales</taxon>
        <taxon>Saccharomycodaceae</taxon>
        <taxon>Hanseniaspora</taxon>
    </lineage>
</organism>
<comment type="similarity">
    <text evidence="2">Belongs to the NAC-alpha family.</text>
</comment>
<dbReference type="EMBL" id="LPNM01000006">
    <property type="protein sequence ID" value="OEJ86595.1"/>
    <property type="molecule type" value="Genomic_DNA"/>
</dbReference>
<dbReference type="AlphaFoldDB" id="A0A1E5RIA3"/>
<dbReference type="InterPro" id="IPR038187">
    <property type="entry name" value="NAC_A/B_dom_sf"/>
</dbReference>
<sequence>MSVEIVDKNEKQAKEMIQKLGLKPVAGISRVTFRKKDNSVFSIDAPKVYRSPAGNYVVFGDCKVDNFQERMAEAQSKVQKDPASIQADLAAAAADAEKAEKSGESKIEEEDDNEPVDESGLDAADIDIIVQQANVSRGKAVKALKAHNGDIVNAIMELTK</sequence>
<dbReference type="PROSITE" id="PS51151">
    <property type="entry name" value="NAC_AB"/>
    <property type="match status" value="1"/>
</dbReference>
<evidence type="ECO:0000259" key="7">
    <source>
        <dbReference type="PROSITE" id="PS51151"/>
    </source>
</evidence>
<evidence type="ECO:0000256" key="1">
    <source>
        <dbReference type="ARBA" id="ARBA00004496"/>
    </source>
</evidence>
<dbReference type="STRING" id="56408.A0A1E5RIA3"/>
<dbReference type="InterPro" id="IPR044034">
    <property type="entry name" value="NAC-like_UBA"/>
</dbReference>
<dbReference type="Gene3D" id="2.20.70.30">
    <property type="entry name" value="Nascent polypeptide-associated complex domain"/>
    <property type="match status" value="1"/>
</dbReference>
<protein>
    <recommendedName>
        <fullName evidence="3">Nascent polypeptide-associated complex subunit alpha</fullName>
    </recommendedName>
    <alternativeName>
        <fullName evidence="5">Alpha-NAC</fullName>
    </alternativeName>
</protein>
<dbReference type="PIRSF" id="PIRSF015901">
    <property type="entry name" value="NAC_alpha"/>
    <property type="match status" value="1"/>
</dbReference>
<proteinExistence type="inferred from homology"/>
<feature type="compositionally biased region" description="Basic and acidic residues" evidence="6">
    <location>
        <begin position="95"/>
        <end position="106"/>
    </location>
</feature>
<evidence type="ECO:0000256" key="6">
    <source>
        <dbReference type="SAM" id="MobiDB-lite"/>
    </source>
</evidence>
<keyword evidence="9" id="KW-1185">Reference proteome</keyword>
<feature type="domain" description="NAC-A/B" evidence="7">
    <location>
        <begin position="7"/>
        <end position="71"/>
    </location>
</feature>
<dbReference type="CDD" id="cd14358">
    <property type="entry name" value="UBA_NAC_euk"/>
    <property type="match status" value="1"/>
</dbReference>